<keyword evidence="2" id="KW-0560">Oxidoreductase</keyword>
<accession>A0A5E4XPU9</accession>
<name>A0A5E4XPU9_9BURK</name>
<gene>
    <name evidence="2" type="ORF">PTE30175_03925</name>
</gene>
<evidence type="ECO:0000259" key="1">
    <source>
        <dbReference type="Pfam" id="PF01266"/>
    </source>
</evidence>
<evidence type="ECO:0000313" key="3">
    <source>
        <dbReference type="Proteomes" id="UP000414233"/>
    </source>
</evidence>
<proteinExistence type="predicted"/>
<evidence type="ECO:0000313" key="2">
    <source>
        <dbReference type="EMBL" id="VVE38340.1"/>
    </source>
</evidence>
<protein>
    <submittedName>
        <fullName evidence="2">Amino acid dehydrogenase</fullName>
        <ecNumber evidence="2">1.4.99.6</ecNumber>
    </submittedName>
</protein>
<dbReference type="EC" id="1.4.99.6" evidence="2"/>
<organism evidence="2 3">
    <name type="scientific">Pandoraea terrae</name>
    <dbReference type="NCBI Taxonomy" id="1537710"/>
    <lineage>
        <taxon>Bacteria</taxon>
        <taxon>Pseudomonadati</taxon>
        <taxon>Pseudomonadota</taxon>
        <taxon>Betaproteobacteria</taxon>
        <taxon>Burkholderiales</taxon>
        <taxon>Burkholderiaceae</taxon>
        <taxon>Pandoraea</taxon>
    </lineage>
</organism>
<dbReference type="Gene3D" id="3.30.9.10">
    <property type="entry name" value="D-Amino Acid Oxidase, subunit A, domain 2"/>
    <property type="match status" value="1"/>
</dbReference>
<dbReference type="AlphaFoldDB" id="A0A5E4XPU9"/>
<reference evidence="2 3" key="1">
    <citation type="submission" date="2019-08" db="EMBL/GenBank/DDBJ databases">
        <authorList>
            <person name="Peeters C."/>
        </authorList>
    </citation>
    <scope>NUCLEOTIDE SEQUENCE [LARGE SCALE GENOMIC DNA]</scope>
    <source>
        <strain evidence="2 3">LMG 30175</strain>
    </source>
</reference>
<dbReference type="Proteomes" id="UP000414233">
    <property type="component" value="Unassembled WGS sequence"/>
</dbReference>
<feature type="domain" description="FAD dependent oxidoreductase" evidence="1">
    <location>
        <begin position="13"/>
        <end position="112"/>
    </location>
</feature>
<dbReference type="SUPFAM" id="SSF54373">
    <property type="entry name" value="FAD-linked reductases, C-terminal domain"/>
    <property type="match status" value="1"/>
</dbReference>
<dbReference type="GO" id="GO:0016491">
    <property type="term" value="F:oxidoreductase activity"/>
    <property type="evidence" value="ECO:0007669"/>
    <property type="project" value="UniProtKB-KW"/>
</dbReference>
<dbReference type="Pfam" id="PF01266">
    <property type="entry name" value="DAO"/>
    <property type="match status" value="1"/>
</dbReference>
<keyword evidence="3" id="KW-1185">Reference proteome</keyword>
<dbReference type="InterPro" id="IPR006076">
    <property type="entry name" value="FAD-dep_OxRdtase"/>
</dbReference>
<sequence length="182" mass="20379">MVADEQGRAELLRADAYVVSLGSYSPMLLRPLGINLSIYPAKGYSVTLPVHDPSLAYQVSLTDGEYKLVFSRLGDRLRIAGTAELNGYSTALNQVRRHAIVRRVRELFRGMAKYFRCVRIVVGGIETVHMIAKGQMKCPWGPRLSTARQFYSLVSSVCAFPRRLRQTSLSRQNPSTRLARSS</sequence>
<dbReference type="EMBL" id="CABPRZ010000019">
    <property type="protein sequence ID" value="VVE38340.1"/>
    <property type="molecule type" value="Genomic_DNA"/>
</dbReference>